<proteinExistence type="predicted"/>
<organism evidence="2 3">
    <name type="scientific">Conger conger</name>
    <name type="common">Conger eel</name>
    <name type="synonym">Muraena conger</name>
    <dbReference type="NCBI Taxonomy" id="82655"/>
    <lineage>
        <taxon>Eukaryota</taxon>
        <taxon>Metazoa</taxon>
        <taxon>Chordata</taxon>
        <taxon>Craniata</taxon>
        <taxon>Vertebrata</taxon>
        <taxon>Euteleostomi</taxon>
        <taxon>Actinopterygii</taxon>
        <taxon>Neopterygii</taxon>
        <taxon>Teleostei</taxon>
        <taxon>Anguilliformes</taxon>
        <taxon>Congridae</taxon>
        <taxon>Conger</taxon>
    </lineage>
</organism>
<dbReference type="InterPro" id="IPR000010">
    <property type="entry name" value="Cystatin_dom"/>
</dbReference>
<evidence type="ECO:0000256" key="1">
    <source>
        <dbReference type="SAM" id="MobiDB-lite"/>
    </source>
</evidence>
<dbReference type="GO" id="GO:0004869">
    <property type="term" value="F:cysteine-type endopeptidase inhibitor activity"/>
    <property type="evidence" value="ECO:0007669"/>
    <property type="project" value="InterPro"/>
</dbReference>
<evidence type="ECO:0000313" key="3">
    <source>
        <dbReference type="Proteomes" id="UP001152803"/>
    </source>
</evidence>
<gene>
    <name evidence="2" type="ORF">COCON_G00194080</name>
</gene>
<reference evidence="2" key="1">
    <citation type="journal article" date="2023" name="Science">
        <title>Genome structures resolve the early diversification of teleost fishes.</title>
        <authorList>
            <person name="Parey E."/>
            <person name="Louis A."/>
            <person name="Montfort J."/>
            <person name="Bouchez O."/>
            <person name="Roques C."/>
            <person name="Iampietro C."/>
            <person name="Lluch J."/>
            <person name="Castinel A."/>
            <person name="Donnadieu C."/>
            <person name="Desvignes T."/>
            <person name="Floi Bucao C."/>
            <person name="Jouanno E."/>
            <person name="Wen M."/>
            <person name="Mejri S."/>
            <person name="Dirks R."/>
            <person name="Jansen H."/>
            <person name="Henkel C."/>
            <person name="Chen W.J."/>
            <person name="Zahm M."/>
            <person name="Cabau C."/>
            <person name="Klopp C."/>
            <person name="Thompson A.W."/>
            <person name="Robinson-Rechavi M."/>
            <person name="Braasch I."/>
            <person name="Lecointre G."/>
            <person name="Bobe J."/>
            <person name="Postlethwait J.H."/>
            <person name="Berthelot C."/>
            <person name="Roest Crollius H."/>
            <person name="Guiguen Y."/>
        </authorList>
    </citation>
    <scope>NUCLEOTIDE SEQUENCE</scope>
    <source>
        <strain evidence="2">Concon-B</strain>
    </source>
</reference>
<dbReference type="Gene3D" id="3.10.450.10">
    <property type="match status" value="1"/>
</dbReference>
<dbReference type="EMBL" id="JAFJMO010000015">
    <property type="protein sequence ID" value="KAJ8255544.1"/>
    <property type="molecule type" value="Genomic_DNA"/>
</dbReference>
<comment type="caution">
    <text evidence="2">The sequence shown here is derived from an EMBL/GenBank/DDBJ whole genome shotgun (WGS) entry which is preliminary data.</text>
</comment>
<feature type="region of interest" description="Disordered" evidence="1">
    <location>
        <begin position="84"/>
        <end position="103"/>
    </location>
</feature>
<dbReference type="AlphaFoldDB" id="A0A9Q1HQL9"/>
<dbReference type="OrthoDB" id="8886803at2759"/>
<name>A0A9Q1HQL9_CONCO</name>
<keyword evidence="3" id="KW-1185">Reference proteome</keyword>
<dbReference type="Proteomes" id="UP001152803">
    <property type="component" value="Unassembled WGS sequence"/>
</dbReference>
<feature type="region of interest" description="Disordered" evidence="1">
    <location>
        <begin position="29"/>
        <end position="52"/>
    </location>
</feature>
<dbReference type="CDD" id="cd00042">
    <property type="entry name" value="CY"/>
    <property type="match status" value="1"/>
</dbReference>
<protein>
    <submittedName>
        <fullName evidence="2">Uncharacterized protein</fullName>
    </submittedName>
</protein>
<sequence>MDGVVDGWWTATMSQQGCDISKELPLSQSRRTTPTQRCWPAPPSPWSTCPDKNPLHPRYSITRFLSVQRANIGGGQYDMEVEVMSQPQTEEQADGDSTRTPPSEQQVLRCHFVVLSVPWKDQRVLLHSSCSPVSSTAQEF</sequence>
<evidence type="ECO:0000313" key="2">
    <source>
        <dbReference type="EMBL" id="KAJ8255544.1"/>
    </source>
</evidence>
<accession>A0A9Q1HQL9</accession>